<sequence length="207" mass="21860">MDEWQARDIVTESRQRQTTTCVTPDGAAWLASASAFPRGVQALWADRPTAPSVLPCGTLFDVVNLPALFGRRVLEELWATGPGSGPVAVHRCRVLLLVAPGTAQRLPALLDWEEWGASVPPMLCHGTGDAVTVPPLCPPEPDLAGEGCTEGAASRWVVAPDSRKPWLPGADHLLWACLRAARAEGRAAACPAARKPVSPLVSAPKGV</sequence>
<dbReference type="RefSeq" id="WP_386438115.1">
    <property type="nucleotide sequence ID" value="NZ_JBHSBB010000050.1"/>
</dbReference>
<dbReference type="EMBL" id="JBHSBB010000050">
    <property type="protein sequence ID" value="MFC4036433.1"/>
    <property type="molecule type" value="Genomic_DNA"/>
</dbReference>
<dbReference type="InterPro" id="IPR015330">
    <property type="entry name" value="DNA_primase/pol_bifunc_N"/>
</dbReference>
<dbReference type="Proteomes" id="UP001595765">
    <property type="component" value="Unassembled WGS sequence"/>
</dbReference>
<accession>A0ABV8HZR6</accession>
<organism evidence="2 3">
    <name type="scientific">Streptomyces polygonati</name>
    <dbReference type="NCBI Taxonomy" id="1617087"/>
    <lineage>
        <taxon>Bacteria</taxon>
        <taxon>Bacillati</taxon>
        <taxon>Actinomycetota</taxon>
        <taxon>Actinomycetes</taxon>
        <taxon>Kitasatosporales</taxon>
        <taxon>Streptomycetaceae</taxon>
        <taxon>Streptomyces</taxon>
    </lineage>
</organism>
<dbReference type="Pfam" id="PF09250">
    <property type="entry name" value="Prim-Pol"/>
    <property type="match status" value="1"/>
</dbReference>
<feature type="domain" description="DNA primase/polymerase bifunctional N-terminal" evidence="1">
    <location>
        <begin position="24"/>
        <end position="133"/>
    </location>
</feature>
<evidence type="ECO:0000313" key="3">
    <source>
        <dbReference type="Proteomes" id="UP001595765"/>
    </source>
</evidence>
<evidence type="ECO:0000259" key="1">
    <source>
        <dbReference type="Pfam" id="PF09250"/>
    </source>
</evidence>
<keyword evidence="3" id="KW-1185">Reference proteome</keyword>
<protein>
    <submittedName>
        <fullName evidence="2">Bifunctional DNA primase/polymerase</fullName>
    </submittedName>
</protein>
<evidence type="ECO:0000313" key="2">
    <source>
        <dbReference type="EMBL" id="MFC4036433.1"/>
    </source>
</evidence>
<name>A0ABV8HZR6_9ACTN</name>
<gene>
    <name evidence="2" type="ORF">ACFO3J_34095</name>
</gene>
<reference evidence="3" key="1">
    <citation type="journal article" date="2019" name="Int. J. Syst. Evol. Microbiol.">
        <title>The Global Catalogue of Microorganisms (GCM) 10K type strain sequencing project: providing services to taxonomists for standard genome sequencing and annotation.</title>
        <authorList>
            <consortium name="The Broad Institute Genomics Platform"/>
            <consortium name="The Broad Institute Genome Sequencing Center for Infectious Disease"/>
            <person name="Wu L."/>
            <person name="Ma J."/>
        </authorList>
    </citation>
    <scope>NUCLEOTIDE SEQUENCE [LARGE SCALE GENOMIC DNA]</scope>
    <source>
        <strain evidence="3">CGMCC 4.7237</strain>
    </source>
</reference>
<comment type="caution">
    <text evidence="2">The sequence shown here is derived from an EMBL/GenBank/DDBJ whole genome shotgun (WGS) entry which is preliminary data.</text>
</comment>
<proteinExistence type="predicted"/>